<keyword evidence="3" id="KW-1185">Reference proteome</keyword>
<protein>
    <submittedName>
        <fullName evidence="4">CARD domain-containing protein</fullName>
    </submittedName>
</protein>
<dbReference type="OrthoDB" id="360689at2759"/>
<dbReference type="Proteomes" id="UP000272942">
    <property type="component" value="Unassembled WGS sequence"/>
</dbReference>
<name>A0A183BE28_9TREM</name>
<dbReference type="InterPro" id="IPR043141">
    <property type="entry name" value="Ribosomal_uL10-like_sf"/>
</dbReference>
<proteinExistence type="inferred from homology"/>
<reference evidence="4" key="1">
    <citation type="submission" date="2016-06" db="UniProtKB">
        <authorList>
            <consortium name="WormBaseParasite"/>
        </authorList>
    </citation>
    <scope>IDENTIFICATION</scope>
</reference>
<evidence type="ECO:0000313" key="2">
    <source>
        <dbReference type="EMBL" id="VDP94756.1"/>
    </source>
</evidence>
<dbReference type="SUPFAM" id="SSF160369">
    <property type="entry name" value="Ribosomal protein L10-like"/>
    <property type="match status" value="1"/>
</dbReference>
<comment type="similarity">
    <text evidence="1">Belongs to the universal ribosomal protein uL10 family.</text>
</comment>
<evidence type="ECO:0000313" key="4">
    <source>
        <dbReference type="WBParaSite" id="ECPE_0001750801-mRNA-1"/>
    </source>
</evidence>
<sequence>MVMIFSYRRVFHTLECISPVASFITFSYIPGGIIENRIVTADQLKEFANYTTSGGLDGARSKLVGILHQVRGQELIRKFNSHQTDLVVLLQQHSKAAELISKTNV</sequence>
<reference evidence="2 3" key="2">
    <citation type="submission" date="2018-11" db="EMBL/GenBank/DDBJ databases">
        <authorList>
            <consortium name="Pathogen Informatics"/>
        </authorList>
    </citation>
    <scope>NUCLEOTIDE SEQUENCE [LARGE SCALE GENOMIC DNA]</scope>
    <source>
        <strain evidence="2 3">Egypt</strain>
    </source>
</reference>
<accession>A0A183BE28</accession>
<evidence type="ECO:0000313" key="3">
    <source>
        <dbReference type="Proteomes" id="UP000272942"/>
    </source>
</evidence>
<evidence type="ECO:0000256" key="1">
    <source>
        <dbReference type="ARBA" id="ARBA00008889"/>
    </source>
</evidence>
<gene>
    <name evidence="2" type="ORF">ECPE_LOCUS17463</name>
</gene>
<dbReference type="WBParaSite" id="ECPE_0001750801-mRNA-1">
    <property type="protein sequence ID" value="ECPE_0001750801-mRNA-1"/>
    <property type="gene ID" value="ECPE_0001750801"/>
</dbReference>
<dbReference type="AlphaFoldDB" id="A0A183BE28"/>
<dbReference type="EMBL" id="UZAN01069451">
    <property type="protein sequence ID" value="VDP94756.1"/>
    <property type="molecule type" value="Genomic_DNA"/>
</dbReference>
<organism evidence="4">
    <name type="scientific">Echinostoma caproni</name>
    <dbReference type="NCBI Taxonomy" id="27848"/>
    <lineage>
        <taxon>Eukaryota</taxon>
        <taxon>Metazoa</taxon>
        <taxon>Spiralia</taxon>
        <taxon>Lophotrochozoa</taxon>
        <taxon>Platyhelminthes</taxon>
        <taxon>Trematoda</taxon>
        <taxon>Digenea</taxon>
        <taxon>Plagiorchiida</taxon>
        <taxon>Echinostomata</taxon>
        <taxon>Echinostomatoidea</taxon>
        <taxon>Echinostomatidae</taxon>
        <taxon>Echinostoma</taxon>
    </lineage>
</organism>